<sequence>MQSTPSPIPRPRSAFPEPADTPPQSPTPQNNSATNQDIWIKQEKAPLPSGAKRKNIVSLPELLTVTETADYLKVPVQTIYSWIHRKRLPAFKIGCGVRIRADFLAARLQGEQGKVLNDTITSN</sequence>
<dbReference type="InterPro" id="IPR041657">
    <property type="entry name" value="HTH_17"/>
</dbReference>
<evidence type="ECO:0000313" key="3">
    <source>
        <dbReference type="EMBL" id="OGK05518.1"/>
    </source>
</evidence>
<gene>
    <name evidence="3" type="ORF">A2519_05365</name>
</gene>
<dbReference type="Proteomes" id="UP000179243">
    <property type="component" value="Unassembled WGS sequence"/>
</dbReference>
<evidence type="ECO:0000313" key="4">
    <source>
        <dbReference type="Proteomes" id="UP000179243"/>
    </source>
</evidence>
<evidence type="ECO:0000259" key="2">
    <source>
        <dbReference type="Pfam" id="PF12728"/>
    </source>
</evidence>
<feature type="compositionally biased region" description="Pro residues" evidence="1">
    <location>
        <begin position="1"/>
        <end position="10"/>
    </location>
</feature>
<dbReference type="SUPFAM" id="SSF46955">
    <property type="entry name" value="Putative DNA-binding domain"/>
    <property type="match status" value="1"/>
</dbReference>
<protein>
    <recommendedName>
        <fullName evidence="2">Helix-turn-helix domain-containing protein</fullName>
    </recommendedName>
</protein>
<feature type="domain" description="Helix-turn-helix" evidence="2">
    <location>
        <begin position="62"/>
        <end position="109"/>
    </location>
</feature>
<proteinExistence type="predicted"/>
<comment type="caution">
    <text evidence="3">The sequence shown here is derived from an EMBL/GenBank/DDBJ whole genome shotgun (WGS) entry which is preliminary data.</text>
</comment>
<dbReference type="EMBL" id="MFYX01000055">
    <property type="protein sequence ID" value="OGK05518.1"/>
    <property type="molecule type" value="Genomic_DNA"/>
</dbReference>
<dbReference type="Pfam" id="PF12728">
    <property type="entry name" value="HTH_17"/>
    <property type="match status" value="1"/>
</dbReference>
<name>A0A1F7FFY9_UNCRA</name>
<feature type="region of interest" description="Disordered" evidence="1">
    <location>
        <begin position="1"/>
        <end position="46"/>
    </location>
</feature>
<dbReference type="InterPro" id="IPR009061">
    <property type="entry name" value="DNA-bd_dom_put_sf"/>
</dbReference>
<dbReference type="GO" id="GO:0003677">
    <property type="term" value="F:DNA binding"/>
    <property type="evidence" value="ECO:0007669"/>
    <property type="project" value="InterPro"/>
</dbReference>
<evidence type="ECO:0000256" key="1">
    <source>
        <dbReference type="SAM" id="MobiDB-lite"/>
    </source>
</evidence>
<feature type="compositionally biased region" description="Polar residues" evidence="1">
    <location>
        <begin position="27"/>
        <end position="37"/>
    </location>
</feature>
<organism evidence="3 4">
    <name type="scientific">Candidatus Raymondbacteria bacterium RIFOXYD12_FULL_49_13</name>
    <dbReference type="NCBI Taxonomy" id="1817890"/>
    <lineage>
        <taxon>Bacteria</taxon>
        <taxon>Raymondiibacteriota</taxon>
    </lineage>
</organism>
<dbReference type="AlphaFoldDB" id="A0A1F7FFY9"/>
<reference evidence="3 4" key="1">
    <citation type="journal article" date="2016" name="Nat. Commun.">
        <title>Thousands of microbial genomes shed light on interconnected biogeochemical processes in an aquifer system.</title>
        <authorList>
            <person name="Anantharaman K."/>
            <person name="Brown C.T."/>
            <person name="Hug L.A."/>
            <person name="Sharon I."/>
            <person name="Castelle C.J."/>
            <person name="Probst A.J."/>
            <person name="Thomas B.C."/>
            <person name="Singh A."/>
            <person name="Wilkins M.J."/>
            <person name="Karaoz U."/>
            <person name="Brodie E.L."/>
            <person name="Williams K.H."/>
            <person name="Hubbard S.S."/>
            <person name="Banfield J.F."/>
        </authorList>
    </citation>
    <scope>NUCLEOTIDE SEQUENCE [LARGE SCALE GENOMIC DNA]</scope>
</reference>
<accession>A0A1F7FFY9</accession>
<dbReference type="InterPro" id="IPR010093">
    <property type="entry name" value="SinI_DNA-bd"/>
</dbReference>
<dbReference type="NCBIfam" id="TIGR01764">
    <property type="entry name" value="excise"/>
    <property type="match status" value="1"/>
</dbReference>